<evidence type="ECO:0000259" key="11">
    <source>
        <dbReference type="PROSITE" id="PS00624"/>
    </source>
</evidence>
<evidence type="ECO:0000256" key="8">
    <source>
        <dbReference type="PIRSR" id="PIRSR000137-2"/>
    </source>
</evidence>
<feature type="active site" description="Proton donor" evidence="7">
    <location>
        <position position="541"/>
    </location>
</feature>
<keyword evidence="5 8" id="KW-0274">FAD</keyword>
<dbReference type="PANTHER" id="PTHR11552">
    <property type="entry name" value="GLUCOSE-METHANOL-CHOLINE GMC OXIDOREDUCTASE"/>
    <property type="match status" value="1"/>
</dbReference>
<dbReference type="InterPro" id="IPR012132">
    <property type="entry name" value="GMC_OxRdtase"/>
</dbReference>
<dbReference type="Proteomes" id="UP000054279">
    <property type="component" value="Unassembled WGS sequence"/>
</dbReference>
<dbReference type="GO" id="GO:0050660">
    <property type="term" value="F:flavin adenine dinucleotide binding"/>
    <property type="evidence" value="ECO:0007669"/>
    <property type="project" value="InterPro"/>
</dbReference>
<keyword evidence="13" id="KW-1185">Reference proteome</keyword>
<dbReference type="PANTHER" id="PTHR11552:SF201">
    <property type="entry name" value="GLUCOSE-METHANOL-CHOLINE OXIDOREDUCTASE N-TERMINAL DOMAIN-CONTAINING PROTEIN"/>
    <property type="match status" value="1"/>
</dbReference>
<evidence type="ECO:0000256" key="6">
    <source>
        <dbReference type="ARBA" id="ARBA00023002"/>
    </source>
</evidence>
<comment type="similarity">
    <text evidence="2 9">Belongs to the GMC oxidoreductase family.</text>
</comment>
<dbReference type="PROSITE" id="PS00623">
    <property type="entry name" value="GMC_OXRED_1"/>
    <property type="match status" value="1"/>
</dbReference>
<feature type="binding site" evidence="8">
    <location>
        <begin position="104"/>
        <end position="107"/>
    </location>
    <ligand>
        <name>FAD</name>
        <dbReference type="ChEBI" id="CHEBI:57692"/>
    </ligand>
</feature>
<dbReference type="GO" id="GO:0016614">
    <property type="term" value="F:oxidoreductase activity, acting on CH-OH group of donors"/>
    <property type="evidence" value="ECO:0007669"/>
    <property type="project" value="InterPro"/>
</dbReference>
<dbReference type="OrthoDB" id="269227at2759"/>
<feature type="active site" description="Proton acceptor" evidence="7">
    <location>
        <position position="584"/>
    </location>
</feature>
<proteinExistence type="inferred from homology"/>
<evidence type="ECO:0000313" key="13">
    <source>
        <dbReference type="Proteomes" id="UP000054279"/>
    </source>
</evidence>
<keyword evidence="6" id="KW-0560">Oxidoreductase</keyword>
<protein>
    <submittedName>
        <fullName evidence="12">GMC oxidoreductase</fullName>
    </submittedName>
</protein>
<dbReference type="InterPro" id="IPR000172">
    <property type="entry name" value="GMC_OxRdtase_N"/>
</dbReference>
<dbReference type="HOGENOM" id="CLU_002865_6_0_1"/>
<gene>
    <name evidence="12" type="ORF">M422DRAFT_268617</name>
</gene>
<dbReference type="Gene3D" id="3.50.50.60">
    <property type="entry name" value="FAD/NAD(P)-binding domain"/>
    <property type="match status" value="1"/>
</dbReference>
<keyword evidence="3 9" id="KW-0285">Flavoprotein</keyword>
<dbReference type="Gene3D" id="3.30.560.10">
    <property type="entry name" value="Glucose Oxidase, domain 3"/>
    <property type="match status" value="1"/>
</dbReference>
<dbReference type="Pfam" id="PF05199">
    <property type="entry name" value="GMC_oxred_C"/>
    <property type="match status" value="1"/>
</dbReference>
<dbReference type="EMBL" id="KN837272">
    <property type="protein sequence ID" value="KIJ29946.1"/>
    <property type="molecule type" value="Genomic_DNA"/>
</dbReference>
<evidence type="ECO:0000256" key="4">
    <source>
        <dbReference type="ARBA" id="ARBA00022729"/>
    </source>
</evidence>
<accession>A0A0C9UX86</accession>
<evidence type="ECO:0000313" key="12">
    <source>
        <dbReference type="EMBL" id="KIJ29946.1"/>
    </source>
</evidence>
<dbReference type="PIRSF" id="PIRSF000137">
    <property type="entry name" value="Alcohol_oxidase"/>
    <property type="match status" value="1"/>
</dbReference>
<sequence>MTPTLSKVNEVSDKTFDYVIIGGGVGGCTLASRLSENPDVTVLLLEAGKAHIGDPLVDLPTGFFRQYGVPDYDWGFQTIPQKKLDGKVITWNRGKGLGGSSNINYMVWTRPGRVEVDAWEKLGNPGWNYDSLIKYVKKAENFQMPPNDIIERELLAIDPEGFGKDGPLSLAYSHFSTGVEVTTRKAMEARGIPHLTDPENGYYSGAWSAPATVNPLTLTRCSAFVGYILPNLGRKNLFVLTEAYGSRILLEDSKSEPVTAKGVEFLHEGKTYSVKAAKEVIASAGSLKSPQILELSGIGDTNVLGPLGIDVKVDLPGVGTNLQEHISSFTFTAELEDDAPLMTLDMLSDSALLQKHTEYYEQKLPGLLSYQASGTSYLSLQYISEKADEIIAKHEKTLAALPSGTSPGIREQFKIQLDHLKHKDMPDCEIITNPVFTGSINKAEPGKRYISFLLATIAAWSRGTAHITSTDPLRNSAFDPNYLDHDLDLDILIEAFKFARGNIDYEPLKSYVFKEVNPGSTISTDEEIKDHIKENLNTFWHTSSTCSMLPREHGGVVDPSLKVYGTSNIRVCDLSVIPLIVGVHTQGV</sequence>
<dbReference type="SUPFAM" id="SSF54373">
    <property type="entry name" value="FAD-linked reductases, C-terminal domain"/>
    <property type="match status" value="1"/>
</dbReference>
<dbReference type="Pfam" id="PF00732">
    <property type="entry name" value="GMC_oxred_N"/>
    <property type="match status" value="1"/>
</dbReference>
<reference evidence="12 13" key="1">
    <citation type="submission" date="2014-06" db="EMBL/GenBank/DDBJ databases">
        <title>Evolutionary Origins and Diversification of the Mycorrhizal Mutualists.</title>
        <authorList>
            <consortium name="DOE Joint Genome Institute"/>
            <consortium name="Mycorrhizal Genomics Consortium"/>
            <person name="Kohler A."/>
            <person name="Kuo A."/>
            <person name="Nagy L.G."/>
            <person name="Floudas D."/>
            <person name="Copeland A."/>
            <person name="Barry K.W."/>
            <person name="Cichocki N."/>
            <person name="Veneault-Fourrey C."/>
            <person name="LaButti K."/>
            <person name="Lindquist E.A."/>
            <person name="Lipzen A."/>
            <person name="Lundell T."/>
            <person name="Morin E."/>
            <person name="Murat C."/>
            <person name="Riley R."/>
            <person name="Ohm R."/>
            <person name="Sun H."/>
            <person name="Tunlid A."/>
            <person name="Henrissat B."/>
            <person name="Grigoriev I.V."/>
            <person name="Hibbett D.S."/>
            <person name="Martin F."/>
        </authorList>
    </citation>
    <scope>NUCLEOTIDE SEQUENCE [LARGE SCALE GENOMIC DNA]</scope>
    <source>
        <strain evidence="12 13">SS14</strain>
    </source>
</reference>
<evidence type="ECO:0000256" key="1">
    <source>
        <dbReference type="ARBA" id="ARBA00001974"/>
    </source>
</evidence>
<feature type="binding site" evidence="8">
    <location>
        <begin position="540"/>
        <end position="541"/>
    </location>
    <ligand>
        <name>FAD</name>
        <dbReference type="ChEBI" id="CHEBI:57692"/>
    </ligand>
</feature>
<dbReference type="PROSITE" id="PS51257">
    <property type="entry name" value="PROKAR_LIPOPROTEIN"/>
    <property type="match status" value="1"/>
</dbReference>
<evidence type="ECO:0000256" key="9">
    <source>
        <dbReference type="RuleBase" id="RU003968"/>
    </source>
</evidence>
<evidence type="ECO:0000256" key="3">
    <source>
        <dbReference type="ARBA" id="ARBA00022630"/>
    </source>
</evidence>
<evidence type="ECO:0000256" key="2">
    <source>
        <dbReference type="ARBA" id="ARBA00010790"/>
    </source>
</evidence>
<dbReference type="InterPro" id="IPR036188">
    <property type="entry name" value="FAD/NAD-bd_sf"/>
</dbReference>
<dbReference type="InterPro" id="IPR007867">
    <property type="entry name" value="GMC_OxRtase_C"/>
</dbReference>
<dbReference type="AlphaFoldDB" id="A0A0C9UX86"/>
<feature type="domain" description="Glucose-methanol-choline oxidoreductase N-terminal" evidence="11">
    <location>
        <begin position="285"/>
        <end position="299"/>
    </location>
</feature>
<organism evidence="12 13">
    <name type="scientific">Sphaerobolus stellatus (strain SS14)</name>
    <dbReference type="NCBI Taxonomy" id="990650"/>
    <lineage>
        <taxon>Eukaryota</taxon>
        <taxon>Fungi</taxon>
        <taxon>Dikarya</taxon>
        <taxon>Basidiomycota</taxon>
        <taxon>Agaricomycotina</taxon>
        <taxon>Agaricomycetes</taxon>
        <taxon>Phallomycetidae</taxon>
        <taxon>Geastrales</taxon>
        <taxon>Sphaerobolaceae</taxon>
        <taxon>Sphaerobolus</taxon>
    </lineage>
</organism>
<dbReference type="SUPFAM" id="SSF51905">
    <property type="entry name" value="FAD/NAD(P)-binding domain"/>
    <property type="match status" value="1"/>
</dbReference>
<comment type="cofactor">
    <cofactor evidence="1 8">
        <name>FAD</name>
        <dbReference type="ChEBI" id="CHEBI:57692"/>
    </cofactor>
</comment>
<evidence type="ECO:0000256" key="5">
    <source>
        <dbReference type="ARBA" id="ARBA00022827"/>
    </source>
</evidence>
<dbReference type="PROSITE" id="PS00624">
    <property type="entry name" value="GMC_OXRED_2"/>
    <property type="match status" value="1"/>
</dbReference>
<evidence type="ECO:0000259" key="10">
    <source>
        <dbReference type="PROSITE" id="PS00623"/>
    </source>
</evidence>
<keyword evidence="4" id="KW-0732">Signal</keyword>
<name>A0A0C9UX86_SPHS4</name>
<feature type="domain" description="Glucose-methanol-choline oxidoreductase N-terminal" evidence="10">
    <location>
        <begin position="94"/>
        <end position="117"/>
    </location>
</feature>
<evidence type="ECO:0000256" key="7">
    <source>
        <dbReference type="PIRSR" id="PIRSR000137-1"/>
    </source>
</evidence>